<dbReference type="InterPro" id="IPR014985">
    <property type="entry name" value="WbqC"/>
</dbReference>
<evidence type="ECO:0000313" key="2">
    <source>
        <dbReference type="Proteomes" id="UP000599179"/>
    </source>
</evidence>
<dbReference type="Proteomes" id="UP000599179">
    <property type="component" value="Unassembled WGS sequence"/>
</dbReference>
<protein>
    <recommendedName>
        <fullName evidence="3">WbqC-like protein family protein</fullName>
    </recommendedName>
</protein>
<evidence type="ECO:0000313" key="1">
    <source>
        <dbReference type="EMBL" id="GGE28210.1"/>
    </source>
</evidence>
<name>A0ABQ1SCK2_9FLAO</name>
<keyword evidence="2" id="KW-1185">Reference proteome</keyword>
<evidence type="ECO:0008006" key="3">
    <source>
        <dbReference type="Google" id="ProtNLM"/>
    </source>
</evidence>
<dbReference type="Pfam" id="PF08889">
    <property type="entry name" value="WbqC"/>
    <property type="match status" value="1"/>
</dbReference>
<proteinExistence type="predicted"/>
<comment type="caution">
    <text evidence="1">The sequence shown here is derived from an EMBL/GenBank/DDBJ whole genome shotgun (WGS) entry which is preliminary data.</text>
</comment>
<sequence length="208" mass="24678">MMQEALIQPLYFGPIDLFVPLAKSTSLRFEINDNYQKQSYRTRQYIYGANGKLLLNIPIKHRGDGKHQLLKDVKIENDFKWQILHWKSLESAYRTSPYFEFFEDDFHPIYHQKFEYLIDFTQAAWNVLLESLGLELPIEHTSTFQEDYAESKDVKDFRYLAKAKRKPSQELDSYVQVFESKKGYLNNLSILDLLFNEGTNALTYLEKH</sequence>
<dbReference type="RefSeq" id="WP_308420152.1">
    <property type="nucleotide sequence ID" value="NZ_BMGM01000002.1"/>
</dbReference>
<accession>A0ABQ1SCK2</accession>
<gene>
    <name evidence="1" type="ORF">GCM10010832_06140</name>
</gene>
<organism evidence="1 2">
    <name type="scientific">Psychroflexus planctonicus</name>
    <dbReference type="NCBI Taxonomy" id="1526575"/>
    <lineage>
        <taxon>Bacteria</taxon>
        <taxon>Pseudomonadati</taxon>
        <taxon>Bacteroidota</taxon>
        <taxon>Flavobacteriia</taxon>
        <taxon>Flavobacteriales</taxon>
        <taxon>Flavobacteriaceae</taxon>
        <taxon>Psychroflexus</taxon>
    </lineage>
</organism>
<dbReference type="EMBL" id="BMGM01000002">
    <property type="protein sequence ID" value="GGE28210.1"/>
    <property type="molecule type" value="Genomic_DNA"/>
</dbReference>
<reference evidence="2" key="1">
    <citation type="journal article" date="2019" name="Int. J. Syst. Evol. Microbiol.">
        <title>The Global Catalogue of Microorganisms (GCM) 10K type strain sequencing project: providing services to taxonomists for standard genome sequencing and annotation.</title>
        <authorList>
            <consortium name="The Broad Institute Genomics Platform"/>
            <consortium name="The Broad Institute Genome Sequencing Center for Infectious Disease"/>
            <person name="Wu L."/>
            <person name="Ma J."/>
        </authorList>
    </citation>
    <scope>NUCLEOTIDE SEQUENCE [LARGE SCALE GENOMIC DNA]</scope>
    <source>
        <strain evidence="2">CGMCC 1.12931</strain>
    </source>
</reference>